<dbReference type="STRING" id="1300347.I601_2798"/>
<keyword evidence="4" id="KW-1185">Reference proteome</keyword>
<dbReference type="Pfam" id="PF01627">
    <property type="entry name" value="Hpt"/>
    <property type="match status" value="1"/>
</dbReference>
<dbReference type="GO" id="GO:0000160">
    <property type="term" value="P:phosphorelay signal transduction system"/>
    <property type="evidence" value="ECO:0007669"/>
    <property type="project" value="InterPro"/>
</dbReference>
<accession>A0A1A9GLR7</accession>
<name>A0A1A9GLR7_9ACTN</name>
<dbReference type="PROSITE" id="PS50894">
    <property type="entry name" value="HPT"/>
    <property type="match status" value="1"/>
</dbReference>
<dbReference type="RefSeq" id="WP_068110787.1">
    <property type="nucleotide sequence ID" value="NZ_CP015079.1"/>
</dbReference>
<dbReference type="EMBL" id="CP015079">
    <property type="protein sequence ID" value="ANH39214.1"/>
    <property type="molecule type" value="Genomic_DNA"/>
</dbReference>
<reference evidence="3 4" key="1">
    <citation type="submission" date="2016-03" db="EMBL/GenBank/DDBJ databases">
        <title>Complete genome sequence of a soil Actinobacterium, Nocardioides dokdonensis FR1436.</title>
        <authorList>
            <person name="Kwon S.-K."/>
            <person name="Kim K."/>
            <person name="Kim J.F."/>
        </authorList>
    </citation>
    <scope>NUCLEOTIDE SEQUENCE [LARGE SCALE GENOMIC DNA]</scope>
    <source>
        <strain evidence="3 4">FR1436</strain>
    </source>
</reference>
<dbReference type="SUPFAM" id="SSF47226">
    <property type="entry name" value="Histidine-containing phosphotransfer domain, HPT domain"/>
    <property type="match status" value="1"/>
</dbReference>
<dbReference type="OrthoDB" id="4942124at2"/>
<evidence type="ECO:0000313" key="4">
    <source>
        <dbReference type="Proteomes" id="UP000077868"/>
    </source>
</evidence>
<proteinExistence type="predicted"/>
<dbReference type="KEGG" id="ndk:I601_2798"/>
<dbReference type="AlphaFoldDB" id="A0A1A9GLR7"/>
<dbReference type="InterPro" id="IPR008207">
    <property type="entry name" value="Sig_transdc_His_kin_Hpt_dom"/>
</dbReference>
<organism evidence="3 4">
    <name type="scientific">Nocardioides dokdonensis FR1436</name>
    <dbReference type="NCBI Taxonomy" id="1300347"/>
    <lineage>
        <taxon>Bacteria</taxon>
        <taxon>Bacillati</taxon>
        <taxon>Actinomycetota</taxon>
        <taxon>Actinomycetes</taxon>
        <taxon>Propionibacteriales</taxon>
        <taxon>Nocardioidaceae</taxon>
        <taxon>Nocardioides</taxon>
    </lineage>
</organism>
<protein>
    <submittedName>
        <fullName evidence="3">Hpt domain protein</fullName>
    </submittedName>
</protein>
<dbReference type="PATRIC" id="fig|1300347.3.peg.2795"/>
<evidence type="ECO:0000256" key="1">
    <source>
        <dbReference type="PROSITE-ProRule" id="PRU00110"/>
    </source>
</evidence>
<dbReference type="Proteomes" id="UP000077868">
    <property type="component" value="Chromosome"/>
</dbReference>
<dbReference type="Gene3D" id="1.20.120.160">
    <property type="entry name" value="HPT domain"/>
    <property type="match status" value="1"/>
</dbReference>
<gene>
    <name evidence="3" type="ORF">I601_2798</name>
</gene>
<feature type="domain" description="HPt" evidence="2">
    <location>
        <begin position="18"/>
        <end position="111"/>
    </location>
</feature>
<evidence type="ECO:0000313" key="3">
    <source>
        <dbReference type="EMBL" id="ANH39214.1"/>
    </source>
</evidence>
<dbReference type="InterPro" id="IPR036641">
    <property type="entry name" value="HPT_dom_sf"/>
</dbReference>
<comment type="caution">
    <text evidence="1">Lacks conserved residue(s) required for the propagation of feature annotation.</text>
</comment>
<sequence length="119" mass="12814">MTVLDTAVIARLGTDLGDPCFVRRFVATYRDMLPGRVQRVFAALETGDSDDLMDAVLSLRTSSTTVGATALAALADDVEQQVRRCDPAGARRAVRHLRGTADRTSQALEQHGAGFLQLP</sequence>
<evidence type="ECO:0000259" key="2">
    <source>
        <dbReference type="PROSITE" id="PS50894"/>
    </source>
</evidence>